<organism evidence="8 9">
    <name type="scientific">Mycolicibacterium phocaicum</name>
    <dbReference type="NCBI Taxonomy" id="319706"/>
    <lineage>
        <taxon>Bacteria</taxon>
        <taxon>Bacillati</taxon>
        <taxon>Actinomycetota</taxon>
        <taxon>Actinomycetes</taxon>
        <taxon>Mycobacteriales</taxon>
        <taxon>Mycobacteriaceae</taxon>
        <taxon>Mycolicibacterium</taxon>
    </lineage>
</organism>
<feature type="domain" description="FAD-binding" evidence="7">
    <location>
        <begin position="430"/>
        <end position="493"/>
    </location>
</feature>
<dbReference type="EMBL" id="POTM01000047">
    <property type="protein sequence ID" value="TLH64649.1"/>
    <property type="molecule type" value="Genomic_DNA"/>
</dbReference>
<dbReference type="InterPro" id="IPR002938">
    <property type="entry name" value="FAD-bd"/>
</dbReference>
<protein>
    <recommendedName>
        <fullName evidence="7">FAD-binding domain-containing protein</fullName>
    </recommendedName>
</protein>
<feature type="region of interest" description="Disordered" evidence="6">
    <location>
        <begin position="1"/>
        <end position="40"/>
    </location>
</feature>
<evidence type="ECO:0000256" key="5">
    <source>
        <dbReference type="ARBA" id="ARBA00023033"/>
    </source>
</evidence>
<dbReference type="InterPro" id="IPR050493">
    <property type="entry name" value="FAD-dep_Monooxygenase_BioMet"/>
</dbReference>
<comment type="caution">
    <text evidence="8">The sequence shown here is derived from an EMBL/GenBank/DDBJ whole genome shotgun (WGS) entry which is preliminary data.</text>
</comment>
<evidence type="ECO:0000313" key="9">
    <source>
        <dbReference type="Proteomes" id="UP000309984"/>
    </source>
</evidence>
<feature type="domain" description="FAD-binding" evidence="7">
    <location>
        <begin position="146"/>
        <end position="316"/>
    </location>
</feature>
<sequence>MQNNGPTTASSWHSATSSSANSGRASRRGPTISGSSITPQSIPMRCAISSRSISATRCAAPNAITSTTCSTRNCTALTPPNAKSWCTTSSAGSFTTGCGCRSATCGPSSATDQTPCPGSPSMPRAWRASPICRKAHAVSDHTSTAPIVIVGAGLGGLAAAIALRHSGHHVIVVDKTRALGEVGGPLGISPPTLRQFGEWGMLEQFNQISSATRYFETHDQAGHVESVTDYATIPEIGSEHGRFGYADAELSPRTVHRADLHALMVAHLGRDRIRLRHQLTGLVEHDDHVALTFADGTDLRAPLVIGADGLRSTVRGLFSDDEIHYCGSVIFRAVSPVDRFGGRPNDRLRSWHSADYAKHVIAMPVRAGRQVAIDATLGVDEPPLHLWSARADLAALATQFDDFEPVVGELIRGAIGPVYMHPVYDRDPIDQWTTARIALLGDAAHPMTPFGGQGANQAIQDGAELARQLTEAQNGDVAAALQRYQTIRTEQTAEIQRSARQLASRRARVALRLTEVLLNT</sequence>
<keyword evidence="2" id="KW-0285">Flavoprotein</keyword>
<dbReference type="Pfam" id="PF01494">
    <property type="entry name" value="FAD_binding_3"/>
    <property type="match status" value="2"/>
</dbReference>
<dbReference type="Proteomes" id="UP000309984">
    <property type="component" value="Unassembled WGS sequence"/>
</dbReference>
<proteinExistence type="predicted"/>
<dbReference type="PANTHER" id="PTHR13789">
    <property type="entry name" value="MONOOXYGENASE"/>
    <property type="match status" value="1"/>
</dbReference>
<evidence type="ECO:0000256" key="3">
    <source>
        <dbReference type="ARBA" id="ARBA00022827"/>
    </source>
</evidence>
<dbReference type="PANTHER" id="PTHR13789:SF318">
    <property type="entry name" value="GERANYLGERANYL DIPHOSPHATE REDUCTASE"/>
    <property type="match status" value="1"/>
</dbReference>
<accession>A0AA94UCV6</accession>
<dbReference type="InterPro" id="IPR036188">
    <property type="entry name" value="FAD/NAD-bd_sf"/>
</dbReference>
<evidence type="ECO:0000256" key="1">
    <source>
        <dbReference type="ARBA" id="ARBA00001974"/>
    </source>
</evidence>
<dbReference type="Gene3D" id="3.50.50.60">
    <property type="entry name" value="FAD/NAD(P)-binding domain"/>
    <property type="match status" value="1"/>
</dbReference>
<evidence type="ECO:0000313" key="8">
    <source>
        <dbReference type="EMBL" id="TLH64649.1"/>
    </source>
</evidence>
<comment type="cofactor">
    <cofactor evidence="1">
        <name>FAD</name>
        <dbReference type="ChEBI" id="CHEBI:57692"/>
    </cofactor>
</comment>
<feature type="compositionally biased region" description="Low complexity" evidence="6">
    <location>
        <begin position="7"/>
        <end position="24"/>
    </location>
</feature>
<evidence type="ECO:0000259" key="7">
    <source>
        <dbReference type="Pfam" id="PF01494"/>
    </source>
</evidence>
<dbReference type="AlphaFoldDB" id="A0AA94UCV6"/>
<reference evidence="8 9" key="1">
    <citation type="submission" date="2018-01" db="EMBL/GenBank/DDBJ databases">
        <title>Comparative genomics of Mycobacterium mucogenicum and Mycobacterium neoaurum clade members emphasizing tRNA and non-coding RNA.</title>
        <authorList>
            <person name="Behra P.R.K."/>
            <person name="Pettersson B.M.F."/>
            <person name="Das S."/>
            <person name="Dasgupta S."/>
            <person name="Kirsebom L.A."/>
        </authorList>
    </citation>
    <scope>NUCLEOTIDE SEQUENCE [LARGE SCALE GENOMIC DNA]</scope>
    <source>
        <strain evidence="8 9">DSM 45104</strain>
    </source>
</reference>
<keyword evidence="5" id="KW-0503">Monooxygenase</keyword>
<keyword evidence="3" id="KW-0274">FAD</keyword>
<dbReference type="SUPFAM" id="SSF51905">
    <property type="entry name" value="FAD/NAD(P)-binding domain"/>
    <property type="match status" value="1"/>
</dbReference>
<keyword evidence="4" id="KW-0560">Oxidoreductase</keyword>
<evidence type="ECO:0000256" key="6">
    <source>
        <dbReference type="SAM" id="MobiDB-lite"/>
    </source>
</evidence>
<name>A0AA94UCV6_9MYCO</name>
<dbReference type="GO" id="GO:0071949">
    <property type="term" value="F:FAD binding"/>
    <property type="evidence" value="ECO:0007669"/>
    <property type="project" value="InterPro"/>
</dbReference>
<dbReference type="PRINTS" id="PR00420">
    <property type="entry name" value="RNGMNOXGNASE"/>
</dbReference>
<dbReference type="SUPFAM" id="SSF54373">
    <property type="entry name" value="FAD-linked reductases, C-terminal domain"/>
    <property type="match status" value="1"/>
</dbReference>
<evidence type="ECO:0000256" key="2">
    <source>
        <dbReference type="ARBA" id="ARBA00022630"/>
    </source>
</evidence>
<keyword evidence="9" id="KW-1185">Reference proteome</keyword>
<dbReference type="GO" id="GO:0004497">
    <property type="term" value="F:monooxygenase activity"/>
    <property type="evidence" value="ECO:0007669"/>
    <property type="project" value="UniProtKB-KW"/>
</dbReference>
<gene>
    <name evidence="8" type="ORF">C1S79_18610</name>
</gene>
<evidence type="ECO:0000256" key="4">
    <source>
        <dbReference type="ARBA" id="ARBA00023002"/>
    </source>
</evidence>